<dbReference type="Proteomes" id="UP001382455">
    <property type="component" value="Unassembled WGS sequence"/>
</dbReference>
<keyword evidence="4" id="KW-1185">Reference proteome</keyword>
<evidence type="ECO:0000256" key="1">
    <source>
        <dbReference type="SAM" id="Phobius"/>
    </source>
</evidence>
<feature type="transmembrane region" description="Helical" evidence="1">
    <location>
        <begin position="70"/>
        <end position="90"/>
    </location>
</feature>
<dbReference type="GO" id="GO:0052621">
    <property type="term" value="F:diguanylate cyclase activity"/>
    <property type="evidence" value="ECO:0007669"/>
    <property type="project" value="UniProtKB-EC"/>
</dbReference>
<keyword evidence="1" id="KW-1133">Transmembrane helix</keyword>
<keyword evidence="1" id="KW-0812">Transmembrane</keyword>
<organism evidence="3 4">
    <name type="scientific">Pseudoalteromonas spongiae</name>
    <dbReference type="NCBI Taxonomy" id="298657"/>
    <lineage>
        <taxon>Bacteria</taxon>
        <taxon>Pseudomonadati</taxon>
        <taxon>Pseudomonadota</taxon>
        <taxon>Gammaproteobacteria</taxon>
        <taxon>Alteromonadales</taxon>
        <taxon>Pseudoalteromonadaceae</taxon>
        <taxon>Pseudoalteromonas</taxon>
    </lineage>
</organism>
<dbReference type="InterPro" id="IPR029787">
    <property type="entry name" value="Nucleotide_cyclase"/>
</dbReference>
<proteinExistence type="predicted"/>
<accession>A0ABU8EYE0</accession>
<keyword evidence="3" id="KW-0548">Nucleotidyltransferase</keyword>
<gene>
    <name evidence="3" type="ORF">WAE96_20080</name>
</gene>
<evidence type="ECO:0000313" key="4">
    <source>
        <dbReference type="Proteomes" id="UP001382455"/>
    </source>
</evidence>
<dbReference type="PROSITE" id="PS50887">
    <property type="entry name" value="GGDEF"/>
    <property type="match status" value="1"/>
</dbReference>
<dbReference type="EC" id="2.7.7.65" evidence="3"/>
<dbReference type="SMART" id="SM00267">
    <property type="entry name" value="GGDEF"/>
    <property type="match status" value="1"/>
</dbReference>
<dbReference type="SUPFAM" id="SSF55073">
    <property type="entry name" value="Nucleotide cyclase"/>
    <property type="match status" value="1"/>
</dbReference>
<reference evidence="3 4" key="1">
    <citation type="submission" date="2023-12" db="EMBL/GenBank/DDBJ databases">
        <title>Friends and Foes: Symbiotic and Algicidal bacterial influence on Karenia brevis blooms.</title>
        <authorList>
            <person name="Fei C."/>
            <person name="Mohamed A.R."/>
            <person name="Booker A."/>
            <person name="Arshad M."/>
            <person name="Klass S."/>
            <person name="Ahn S."/>
            <person name="Gilbert P.M."/>
            <person name="Heil C.A."/>
            <person name="Martinez J.M."/>
            <person name="Amin S.A."/>
        </authorList>
    </citation>
    <scope>NUCLEOTIDE SEQUENCE [LARGE SCALE GENOMIC DNA]</scope>
    <source>
        <strain evidence="3 4">CE15</strain>
    </source>
</reference>
<dbReference type="RefSeq" id="WP_336436864.1">
    <property type="nucleotide sequence ID" value="NZ_JBAWKS010000002.1"/>
</dbReference>
<keyword evidence="1" id="KW-0472">Membrane</keyword>
<feature type="domain" description="GGDEF" evidence="2">
    <location>
        <begin position="177"/>
        <end position="300"/>
    </location>
</feature>
<dbReference type="InterPro" id="IPR000160">
    <property type="entry name" value="GGDEF_dom"/>
</dbReference>
<dbReference type="InterPro" id="IPR043128">
    <property type="entry name" value="Rev_trsase/Diguanyl_cyclase"/>
</dbReference>
<dbReference type="NCBIfam" id="TIGR00254">
    <property type="entry name" value="GGDEF"/>
    <property type="match status" value="1"/>
</dbReference>
<sequence length="300" mass="34615">MKITNLTLHKHLVFALLICLLLLASSFIHISNAKPVASIKWLDVIGEGGIAVITLCWLIVTLYTRPKGKLTTLLFIGISMVHFSMLLDLLDEFFRYKNEYAWFSRLEAIPAVLGLVMMSFALYYWHKEQQIINNRLIKSERFYREHSFYDMISGLYSASYMKKQIAAELVHFNTHNTPFCISVFDIKSFNLYLREQGRLSANKLLHDIASLIQVNIRDSDLACRYAGDRFIVLMPNTKQHQAQVINTHVANMVKQHVLYFDNKTLFNAIHQSSIEVTRGDDVTSLLMRLNHTLTLQKQVA</sequence>
<comment type="caution">
    <text evidence="3">The sequence shown here is derived from an EMBL/GenBank/DDBJ whole genome shotgun (WGS) entry which is preliminary data.</text>
</comment>
<keyword evidence="3" id="KW-0808">Transferase</keyword>
<dbReference type="Gene3D" id="3.30.70.270">
    <property type="match status" value="1"/>
</dbReference>
<evidence type="ECO:0000259" key="2">
    <source>
        <dbReference type="PROSITE" id="PS50887"/>
    </source>
</evidence>
<feature type="transmembrane region" description="Helical" evidence="1">
    <location>
        <begin position="43"/>
        <end position="63"/>
    </location>
</feature>
<evidence type="ECO:0000313" key="3">
    <source>
        <dbReference type="EMBL" id="MEI4551986.1"/>
    </source>
</evidence>
<feature type="transmembrane region" description="Helical" evidence="1">
    <location>
        <begin position="102"/>
        <end position="125"/>
    </location>
</feature>
<name>A0ABU8EYE0_9GAMM</name>
<dbReference type="EMBL" id="JBAWKS010000002">
    <property type="protein sequence ID" value="MEI4551986.1"/>
    <property type="molecule type" value="Genomic_DNA"/>
</dbReference>
<dbReference type="Pfam" id="PF00990">
    <property type="entry name" value="GGDEF"/>
    <property type="match status" value="1"/>
</dbReference>
<protein>
    <submittedName>
        <fullName evidence="3">Diguanylate cyclase</fullName>
        <ecNumber evidence="3">2.7.7.65</ecNumber>
    </submittedName>
</protein>